<organism evidence="2 3">
    <name type="scientific">Caldalkalibacillus uzonensis</name>
    <dbReference type="NCBI Taxonomy" id="353224"/>
    <lineage>
        <taxon>Bacteria</taxon>
        <taxon>Bacillati</taxon>
        <taxon>Bacillota</taxon>
        <taxon>Bacilli</taxon>
        <taxon>Bacillales</taxon>
        <taxon>Bacillaceae</taxon>
        <taxon>Caldalkalibacillus</taxon>
    </lineage>
</organism>
<sequence length="360" mass="40754">MTIEKVLSLLAEEEFDGILLRKRNNFSWVTGGRHNHIVQTTPDGVADLVVMPDKVYVVTVNMEAARIMEEELADVPFDFELVTDEWFNGHDHLLLKIGEGKRMATDAPFHDWMDVSPKLSWLRSQLTEDEMNRYRQVCQQAADAIEETCRQLQPGQTEHEIASVLAQKVMAQGMNVHVLLVATDERIYKYRHPIPTGKRMKRQAMLVLCAERGGLVANVTRLVHFGPLPKQLEECKQKLAYIDACMNASTRPGIKVGDIINTAIREYKQAGYPDDWKKLHLGGPTGYATREYLATSSSSDTVRVNQAFAWNPALPGVKSEDTILVTENGIEILTETGKWPYIEVECNGMILRRPDMMVRD</sequence>
<gene>
    <name evidence="2" type="ORF">J2S00_001430</name>
</gene>
<keyword evidence="2" id="KW-0645">Protease</keyword>
<dbReference type="GO" id="GO:0004177">
    <property type="term" value="F:aminopeptidase activity"/>
    <property type="evidence" value="ECO:0007669"/>
    <property type="project" value="UniProtKB-KW"/>
</dbReference>
<feature type="domain" description="Peptidase M24" evidence="1">
    <location>
        <begin position="133"/>
        <end position="327"/>
    </location>
</feature>
<name>A0ABU0CS09_9BACI</name>
<keyword evidence="3" id="KW-1185">Reference proteome</keyword>
<evidence type="ECO:0000313" key="2">
    <source>
        <dbReference type="EMBL" id="MDQ0338644.1"/>
    </source>
</evidence>
<dbReference type="SUPFAM" id="SSF55920">
    <property type="entry name" value="Creatinase/aminopeptidase"/>
    <property type="match status" value="1"/>
</dbReference>
<dbReference type="SUPFAM" id="SSF53092">
    <property type="entry name" value="Creatinase/prolidase N-terminal domain"/>
    <property type="match status" value="1"/>
</dbReference>
<keyword evidence="2" id="KW-0378">Hydrolase</keyword>
<evidence type="ECO:0000259" key="1">
    <source>
        <dbReference type="Pfam" id="PF00557"/>
    </source>
</evidence>
<comment type="caution">
    <text evidence="2">The sequence shown here is derived from an EMBL/GenBank/DDBJ whole genome shotgun (WGS) entry which is preliminary data.</text>
</comment>
<dbReference type="Pfam" id="PF00557">
    <property type="entry name" value="Peptidase_M24"/>
    <property type="match status" value="1"/>
</dbReference>
<dbReference type="InterPro" id="IPR036005">
    <property type="entry name" value="Creatinase/aminopeptidase-like"/>
</dbReference>
<proteinExistence type="predicted"/>
<dbReference type="Proteomes" id="UP001232445">
    <property type="component" value="Unassembled WGS sequence"/>
</dbReference>
<protein>
    <submittedName>
        <fullName evidence="2">Xaa-Pro aminopeptidase</fullName>
    </submittedName>
</protein>
<reference evidence="2 3" key="1">
    <citation type="submission" date="2023-07" db="EMBL/GenBank/DDBJ databases">
        <title>Genomic Encyclopedia of Type Strains, Phase IV (KMG-IV): sequencing the most valuable type-strain genomes for metagenomic binning, comparative biology and taxonomic classification.</title>
        <authorList>
            <person name="Goeker M."/>
        </authorList>
    </citation>
    <scope>NUCLEOTIDE SEQUENCE [LARGE SCALE GENOMIC DNA]</scope>
    <source>
        <strain evidence="2 3">DSM 17740</strain>
    </source>
</reference>
<dbReference type="InterPro" id="IPR000994">
    <property type="entry name" value="Pept_M24"/>
</dbReference>
<dbReference type="PANTHER" id="PTHR46112">
    <property type="entry name" value="AMINOPEPTIDASE"/>
    <property type="match status" value="1"/>
</dbReference>
<dbReference type="EMBL" id="JAUSUQ010000004">
    <property type="protein sequence ID" value="MDQ0338644.1"/>
    <property type="molecule type" value="Genomic_DNA"/>
</dbReference>
<dbReference type="RefSeq" id="WP_307337317.1">
    <property type="nucleotide sequence ID" value="NZ_JAUSUQ010000004.1"/>
</dbReference>
<keyword evidence="2" id="KW-0031">Aminopeptidase</keyword>
<dbReference type="PANTHER" id="PTHR46112:SF2">
    <property type="entry name" value="XAA-PRO AMINOPEPTIDASE P-RELATED"/>
    <property type="match status" value="1"/>
</dbReference>
<dbReference type="InterPro" id="IPR029149">
    <property type="entry name" value="Creatin/AminoP/Spt16_N"/>
</dbReference>
<accession>A0ABU0CS09</accession>
<evidence type="ECO:0000313" key="3">
    <source>
        <dbReference type="Proteomes" id="UP001232445"/>
    </source>
</evidence>
<dbReference type="CDD" id="cd01066">
    <property type="entry name" value="APP_MetAP"/>
    <property type="match status" value="1"/>
</dbReference>
<dbReference type="Gene3D" id="3.90.230.10">
    <property type="entry name" value="Creatinase/methionine aminopeptidase superfamily"/>
    <property type="match status" value="1"/>
</dbReference>
<dbReference type="InterPro" id="IPR050659">
    <property type="entry name" value="Peptidase_M24B"/>
</dbReference>